<protein>
    <submittedName>
        <fullName evidence="3">Exonuclease III</fullName>
    </submittedName>
</protein>
<dbReference type="Gene3D" id="3.60.10.10">
    <property type="entry name" value="Endonuclease/exonuclease/phosphatase"/>
    <property type="match status" value="1"/>
</dbReference>
<organism evidence="3 4">
    <name type="scientific">Pedobacter caeni</name>
    <dbReference type="NCBI Taxonomy" id="288992"/>
    <lineage>
        <taxon>Bacteria</taxon>
        <taxon>Pseudomonadati</taxon>
        <taxon>Bacteroidota</taxon>
        <taxon>Sphingobacteriia</taxon>
        <taxon>Sphingobacteriales</taxon>
        <taxon>Sphingobacteriaceae</taxon>
        <taxon>Pedobacter</taxon>
    </lineage>
</organism>
<gene>
    <name evidence="3" type="ORF">SAMN04488522_106278</name>
</gene>
<dbReference type="GO" id="GO:0004527">
    <property type="term" value="F:exonuclease activity"/>
    <property type="evidence" value="ECO:0007669"/>
    <property type="project" value="UniProtKB-KW"/>
</dbReference>
<dbReference type="EMBL" id="FQUQ01000006">
    <property type="protein sequence ID" value="SHG62128.1"/>
    <property type="molecule type" value="Genomic_DNA"/>
</dbReference>
<evidence type="ECO:0000256" key="1">
    <source>
        <dbReference type="SAM" id="SignalP"/>
    </source>
</evidence>
<name>A0A1M5LAT9_9SPHI</name>
<dbReference type="AlphaFoldDB" id="A0A1M5LAT9"/>
<dbReference type="InterPro" id="IPR005135">
    <property type="entry name" value="Endo/exonuclease/phosphatase"/>
</dbReference>
<dbReference type="OrthoDB" id="9778989at2"/>
<dbReference type="PANTHER" id="PTHR14859">
    <property type="entry name" value="CALCOFLUOR WHITE HYPERSENSITIVE PROTEIN PRECURSOR"/>
    <property type="match status" value="1"/>
</dbReference>
<keyword evidence="3" id="KW-0378">Hydrolase</keyword>
<evidence type="ECO:0000313" key="3">
    <source>
        <dbReference type="EMBL" id="SHG62128.1"/>
    </source>
</evidence>
<keyword evidence="3" id="KW-0540">Nuclease</keyword>
<dbReference type="RefSeq" id="WP_073236414.1">
    <property type="nucleotide sequence ID" value="NZ_FQUQ01000006.1"/>
</dbReference>
<feature type="chain" id="PRO_5013019610" evidence="1">
    <location>
        <begin position="20"/>
        <end position="287"/>
    </location>
</feature>
<dbReference type="InterPro" id="IPR051916">
    <property type="entry name" value="GPI-anchor_lipid_remodeler"/>
</dbReference>
<proteinExistence type="predicted"/>
<dbReference type="GO" id="GO:0006506">
    <property type="term" value="P:GPI anchor biosynthetic process"/>
    <property type="evidence" value="ECO:0007669"/>
    <property type="project" value="TreeGrafter"/>
</dbReference>
<sequence length="287" mass="32708">MKKALFLFPFFLCSQYLLAQKALKIISYNVYNYFEAEQERKQRFISWATTQQADVIAYQELVNINEQELAQLGKSIGHPFTALAKEKGYAVGISSKYPIEKVKKVIKGMHHGFMAVSIQDLNFIIVHLSPFSHEKRGEEIATITDSLTRWSIAKNTIILGDMNSLAAADSLEYNRNGRLIPMLKSDERSKLSNARQGHLDYSVTDALLKKGFIDTWSRKDHAFDFSYPTLEFGPVPDSSKERIDYIFISKDLKKKTSKSGILKDPLTDHLSDHYPIRIIIGPTTPLR</sequence>
<accession>A0A1M5LAT9</accession>
<dbReference type="STRING" id="288992.SAMN04488522_106278"/>
<feature type="domain" description="Endonuclease/exonuclease/phosphatase" evidence="2">
    <location>
        <begin position="26"/>
        <end position="273"/>
    </location>
</feature>
<dbReference type="SUPFAM" id="SSF56219">
    <property type="entry name" value="DNase I-like"/>
    <property type="match status" value="1"/>
</dbReference>
<keyword evidence="3" id="KW-0269">Exonuclease</keyword>
<dbReference type="Proteomes" id="UP000184287">
    <property type="component" value="Unassembled WGS sequence"/>
</dbReference>
<dbReference type="PANTHER" id="PTHR14859:SF1">
    <property type="entry name" value="PGAP2-INTERACTING PROTEIN"/>
    <property type="match status" value="1"/>
</dbReference>
<dbReference type="GO" id="GO:0016020">
    <property type="term" value="C:membrane"/>
    <property type="evidence" value="ECO:0007669"/>
    <property type="project" value="GOC"/>
</dbReference>
<dbReference type="Pfam" id="PF03372">
    <property type="entry name" value="Exo_endo_phos"/>
    <property type="match status" value="1"/>
</dbReference>
<reference evidence="4" key="1">
    <citation type="submission" date="2016-11" db="EMBL/GenBank/DDBJ databases">
        <authorList>
            <person name="Varghese N."/>
            <person name="Submissions S."/>
        </authorList>
    </citation>
    <scope>NUCLEOTIDE SEQUENCE [LARGE SCALE GENOMIC DNA]</scope>
    <source>
        <strain evidence="4">DSM 16990</strain>
    </source>
</reference>
<keyword evidence="4" id="KW-1185">Reference proteome</keyword>
<keyword evidence="1" id="KW-0732">Signal</keyword>
<evidence type="ECO:0000313" key="4">
    <source>
        <dbReference type="Proteomes" id="UP000184287"/>
    </source>
</evidence>
<evidence type="ECO:0000259" key="2">
    <source>
        <dbReference type="Pfam" id="PF03372"/>
    </source>
</evidence>
<feature type="signal peptide" evidence="1">
    <location>
        <begin position="1"/>
        <end position="19"/>
    </location>
</feature>
<dbReference type="InterPro" id="IPR036691">
    <property type="entry name" value="Endo/exonu/phosph_ase_sf"/>
</dbReference>